<name>A0A2W4XW41_9CYAN</name>
<dbReference type="Pfam" id="PF05128">
    <property type="entry name" value="DUF697"/>
    <property type="match status" value="1"/>
</dbReference>
<feature type="domain" description="G" evidence="8">
    <location>
        <begin position="130"/>
        <end position="258"/>
    </location>
</feature>
<evidence type="ECO:0000256" key="1">
    <source>
        <dbReference type="ARBA" id="ARBA00004141"/>
    </source>
</evidence>
<dbReference type="InterPro" id="IPR027417">
    <property type="entry name" value="P-loop_NTPase"/>
</dbReference>
<dbReference type="GO" id="GO:0005829">
    <property type="term" value="C:cytosol"/>
    <property type="evidence" value="ECO:0007669"/>
    <property type="project" value="TreeGrafter"/>
</dbReference>
<gene>
    <name evidence="9" type="ORF">DCF15_02695</name>
</gene>
<keyword evidence="6 7" id="KW-0472">Membrane</keyword>
<keyword evidence="5" id="KW-0342">GTP-binding</keyword>
<dbReference type="SUPFAM" id="SSF52540">
    <property type="entry name" value="P-loop containing nucleoside triphosphate hydrolases"/>
    <property type="match status" value="1"/>
</dbReference>
<dbReference type="GO" id="GO:0016020">
    <property type="term" value="C:membrane"/>
    <property type="evidence" value="ECO:0007669"/>
    <property type="project" value="UniProtKB-SubCell"/>
</dbReference>
<evidence type="ECO:0000259" key="8">
    <source>
        <dbReference type="Pfam" id="PF01926"/>
    </source>
</evidence>
<dbReference type="Proteomes" id="UP000249794">
    <property type="component" value="Unassembled WGS sequence"/>
</dbReference>
<keyword evidence="4 7" id="KW-1133">Transmembrane helix</keyword>
<evidence type="ECO:0000313" key="10">
    <source>
        <dbReference type="Proteomes" id="UP000249794"/>
    </source>
</evidence>
<organism evidence="9 10">
    <name type="scientific">Phormidesmis priestleyi</name>
    <dbReference type="NCBI Taxonomy" id="268141"/>
    <lineage>
        <taxon>Bacteria</taxon>
        <taxon>Bacillati</taxon>
        <taxon>Cyanobacteriota</taxon>
        <taxon>Cyanophyceae</taxon>
        <taxon>Leptolyngbyales</taxon>
        <taxon>Leptolyngbyaceae</taxon>
        <taxon>Phormidesmis</taxon>
    </lineage>
</organism>
<accession>A0A2W4XW41</accession>
<dbReference type="Pfam" id="PF01926">
    <property type="entry name" value="MMR_HSR1"/>
    <property type="match status" value="1"/>
</dbReference>
<keyword evidence="3" id="KW-0547">Nucleotide-binding</keyword>
<evidence type="ECO:0000313" key="9">
    <source>
        <dbReference type="EMBL" id="PZO59982.1"/>
    </source>
</evidence>
<dbReference type="NCBIfam" id="TIGR00231">
    <property type="entry name" value="small_GTP"/>
    <property type="match status" value="1"/>
</dbReference>
<feature type="transmembrane region" description="Helical" evidence="7">
    <location>
        <begin position="42"/>
        <end position="65"/>
    </location>
</feature>
<dbReference type="Gene3D" id="3.40.50.300">
    <property type="entry name" value="P-loop containing nucleotide triphosphate hydrolases"/>
    <property type="match status" value="1"/>
</dbReference>
<evidence type="ECO:0000256" key="5">
    <source>
        <dbReference type="ARBA" id="ARBA00023134"/>
    </source>
</evidence>
<dbReference type="EMBL" id="QBMP01000014">
    <property type="protein sequence ID" value="PZO59982.1"/>
    <property type="molecule type" value="Genomic_DNA"/>
</dbReference>
<dbReference type="InterPro" id="IPR006073">
    <property type="entry name" value="GTP-bd"/>
</dbReference>
<dbReference type="InterPro" id="IPR005225">
    <property type="entry name" value="Small_GTP-bd"/>
</dbReference>
<dbReference type="GO" id="GO:0030488">
    <property type="term" value="P:tRNA methylation"/>
    <property type="evidence" value="ECO:0007669"/>
    <property type="project" value="TreeGrafter"/>
</dbReference>
<dbReference type="CDD" id="cd00880">
    <property type="entry name" value="Era_like"/>
    <property type="match status" value="1"/>
</dbReference>
<dbReference type="GO" id="GO:0005525">
    <property type="term" value="F:GTP binding"/>
    <property type="evidence" value="ECO:0007669"/>
    <property type="project" value="UniProtKB-KW"/>
</dbReference>
<reference evidence="9 10" key="2">
    <citation type="submission" date="2018-06" db="EMBL/GenBank/DDBJ databases">
        <title>Metagenomic assembly of (sub)arctic Cyanobacteria and their associated microbiome from non-axenic cultures.</title>
        <authorList>
            <person name="Baurain D."/>
        </authorList>
    </citation>
    <scope>NUCLEOTIDE SEQUENCE [LARGE SCALE GENOMIC DNA]</scope>
    <source>
        <strain evidence="9">ULC027bin1</strain>
    </source>
</reference>
<reference evidence="10" key="1">
    <citation type="submission" date="2018-04" db="EMBL/GenBank/DDBJ databases">
        <authorList>
            <person name="Cornet L."/>
        </authorList>
    </citation>
    <scope>NUCLEOTIDE SEQUENCE [LARGE SCALE GENOMIC DNA]</scope>
</reference>
<evidence type="ECO:0000256" key="3">
    <source>
        <dbReference type="ARBA" id="ARBA00022741"/>
    </source>
</evidence>
<evidence type="ECO:0000256" key="2">
    <source>
        <dbReference type="ARBA" id="ARBA00022692"/>
    </source>
</evidence>
<proteinExistence type="predicted"/>
<evidence type="ECO:0000256" key="7">
    <source>
        <dbReference type="SAM" id="Phobius"/>
    </source>
</evidence>
<dbReference type="AlphaFoldDB" id="A0A2W4XW41"/>
<dbReference type="GO" id="GO:0002098">
    <property type="term" value="P:tRNA wobble uridine modification"/>
    <property type="evidence" value="ECO:0007669"/>
    <property type="project" value="TreeGrafter"/>
</dbReference>
<comment type="subcellular location">
    <subcellularLocation>
        <location evidence="1">Membrane</location>
        <topology evidence="1">Multi-pass membrane protein</topology>
    </subcellularLocation>
</comment>
<sequence>MRRSYLLLVAVATLIGLGVLLTAVSSLGQLYGAIALASPLLAQAVIALIVLALAGATGVLAYYGWLFLRPKRKRVVTLPQSPDQVAAVSLQAAQQQVSQIEDEIARQALAARSEVLTARLSQEVGGQTFQIVVFGLGSAGKTALVNALLGEMAAPVAATLGTTQSSQTYRIEVPSLSGLRLSGLRVRSPENAAVLITDTPGLLEASALGEARSQASKALATAADLLLFVIDNDLHRVEYEQLQALVGMGKRLLLVFNKRDRYLSAEREQILQRLRERTNPLLNSEDVVMVAAHPSVAQLPDGNLVQPDPEISDLVERMLSILRREGTDLIASNLLLQSQQLGEEARSLLSIQRQQQAETIVERYQWIGAGVLAATPLPVVDMLLTAAVNTQMVVELGRVYGVEVSIEEAKALAVSLAKTMAALSLAKGAMKLLSVGLQATVATAIASKLLQGVSAAYLTRIAGKSFIVYFQANQDWGDHGIQAVVEQQYQLNRRDAFVKQFLHSAIEKLT</sequence>
<dbReference type="PANTHER" id="PTHR42714">
    <property type="entry name" value="TRNA MODIFICATION GTPASE GTPBP3"/>
    <property type="match status" value="1"/>
</dbReference>
<dbReference type="PANTHER" id="PTHR42714:SF2">
    <property type="entry name" value="TRNA MODIFICATION GTPASE GTPBP3, MITOCHONDRIAL"/>
    <property type="match status" value="1"/>
</dbReference>
<protein>
    <submittedName>
        <fullName evidence="9">GTPase</fullName>
    </submittedName>
</protein>
<evidence type="ECO:0000256" key="6">
    <source>
        <dbReference type="ARBA" id="ARBA00023136"/>
    </source>
</evidence>
<dbReference type="InterPro" id="IPR021147">
    <property type="entry name" value="DUF697"/>
</dbReference>
<comment type="caution">
    <text evidence="9">The sequence shown here is derived from an EMBL/GenBank/DDBJ whole genome shotgun (WGS) entry which is preliminary data.</text>
</comment>
<keyword evidence="2 7" id="KW-0812">Transmembrane</keyword>
<evidence type="ECO:0000256" key="4">
    <source>
        <dbReference type="ARBA" id="ARBA00022989"/>
    </source>
</evidence>